<sequence>MFSLMPNQTENSNRPAYTADDIRKAMVTLARVIRLHGDAPWPLMERLQRELDALESREALLADLLGEEPKDANPASFG</sequence>
<dbReference type="EMBL" id="BSNJ01000001">
    <property type="protein sequence ID" value="GLQ19472.1"/>
    <property type="molecule type" value="Genomic_DNA"/>
</dbReference>
<organism evidence="1 2">
    <name type="scientific">Algimonas porphyrae</name>
    <dbReference type="NCBI Taxonomy" id="1128113"/>
    <lineage>
        <taxon>Bacteria</taxon>
        <taxon>Pseudomonadati</taxon>
        <taxon>Pseudomonadota</taxon>
        <taxon>Alphaproteobacteria</taxon>
        <taxon>Maricaulales</taxon>
        <taxon>Robiginitomaculaceae</taxon>
        <taxon>Algimonas</taxon>
    </lineage>
</organism>
<protein>
    <submittedName>
        <fullName evidence="1">Uncharacterized protein</fullName>
    </submittedName>
</protein>
<evidence type="ECO:0000313" key="2">
    <source>
        <dbReference type="Proteomes" id="UP001161390"/>
    </source>
</evidence>
<accession>A0ABQ5UXN4</accession>
<reference evidence="1" key="2">
    <citation type="submission" date="2023-01" db="EMBL/GenBank/DDBJ databases">
        <title>Draft genome sequence of Algimonas porphyrae strain NBRC 108216.</title>
        <authorList>
            <person name="Sun Q."/>
            <person name="Mori K."/>
        </authorList>
    </citation>
    <scope>NUCLEOTIDE SEQUENCE</scope>
    <source>
        <strain evidence="1">NBRC 108216</strain>
    </source>
</reference>
<dbReference type="Proteomes" id="UP001161390">
    <property type="component" value="Unassembled WGS sequence"/>
</dbReference>
<comment type="caution">
    <text evidence="1">The sequence shown here is derived from an EMBL/GenBank/DDBJ whole genome shotgun (WGS) entry which is preliminary data.</text>
</comment>
<name>A0ABQ5UXN4_9PROT</name>
<keyword evidence="2" id="KW-1185">Reference proteome</keyword>
<evidence type="ECO:0000313" key="1">
    <source>
        <dbReference type="EMBL" id="GLQ19472.1"/>
    </source>
</evidence>
<reference evidence="1" key="1">
    <citation type="journal article" date="2014" name="Int. J. Syst. Evol. Microbiol.">
        <title>Complete genome of a new Firmicutes species belonging to the dominant human colonic microbiota ('Ruminococcus bicirculans') reveals two chromosomes and a selective capacity to utilize plant glucans.</title>
        <authorList>
            <consortium name="NISC Comparative Sequencing Program"/>
            <person name="Wegmann U."/>
            <person name="Louis P."/>
            <person name="Goesmann A."/>
            <person name="Henrissat B."/>
            <person name="Duncan S.H."/>
            <person name="Flint H.J."/>
        </authorList>
    </citation>
    <scope>NUCLEOTIDE SEQUENCE</scope>
    <source>
        <strain evidence="1">NBRC 108216</strain>
    </source>
</reference>
<proteinExistence type="predicted"/>
<gene>
    <name evidence="1" type="ORF">GCM10007854_04270</name>
</gene>